<feature type="region of interest" description="Disordered" evidence="3">
    <location>
        <begin position="968"/>
        <end position="1013"/>
    </location>
</feature>
<evidence type="ECO:0000313" key="8">
    <source>
        <dbReference type="RefSeq" id="XP_008571984.1"/>
    </source>
</evidence>
<feature type="compositionally biased region" description="Polar residues" evidence="3">
    <location>
        <begin position="1000"/>
        <end position="1013"/>
    </location>
</feature>
<feature type="region of interest" description="Disordered" evidence="3">
    <location>
        <begin position="1107"/>
        <end position="1135"/>
    </location>
</feature>
<dbReference type="Pfam" id="PF02893">
    <property type="entry name" value="GRAM"/>
    <property type="match status" value="1"/>
</dbReference>
<dbReference type="Pfam" id="PF06602">
    <property type="entry name" value="Myotub-related"/>
    <property type="match status" value="1"/>
</dbReference>
<dbReference type="PANTHER" id="PTHR10807:SF43">
    <property type="entry name" value="MYOTUBULARIN-RELATED PROTEIN 5"/>
    <property type="match status" value="1"/>
</dbReference>
<feature type="domain" description="PH" evidence="4">
    <location>
        <begin position="1604"/>
        <end position="1708"/>
    </location>
</feature>
<dbReference type="InterPro" id="IPR005112">
    <property type="entry name" value="dDENN_dom"/>
</dbReference>
<dbReference type="Gene3D" id="2.30.29.30">
    <property type="entry name" value="Pleckstrin-homology domain (PH domain)/Phosphotyrosine-binding domain (PTB)"/>
    <property type="match status" value="1"/>
</dbReference>
<dbReference type="SMART" id="SM00233">
    <property type="entry name" value="PH"/>
    <property type="match status" value="1"/>
</dbReference>
<evidence type="ECO:0000313" key="7">
    <source>
        <dbReference type="Proteomes" id="UP000694923"/>
    </source>
</evidence>
<dbReference type="Pfam" id="PF02141">
    <property type="entry name" value="DENN"/>
    <property type="match status" value="1"/>
</dbReference>
<dbReference type="InterPro" id="IPR030564">
    <property type="entry name" value="Myotubularin"/>
</dbReference>
<dbReference type="Pfam" id="PF12335">
    <property type="entry name" value="SBF2"/>
    <property type="match status" value="1"/>
</dbReference>
<dbReference type="PROSITE" id="PS50211">
    <property type="entry name" value="DENN"/>
    <property type="match status" value="1"/>
</dbReference>
<feature type="domain" description="UDENN" evidence="5">
    <location>
        <begin position="1"/>
        <end position="337"/>
    </location>
</feature>
<dbReference type="InterPro" id="IPR010569">
    <property type="entry name" value="Myotubularin-like_Pase_dom"/>
</dbReference>
<keyword evidence="2" id="KW-0344">Guanine-nucleotide releasing factor</keyword>
<dbReference type="InterPro" id="IPR043153">
    <property type="entry name" value="DENN_C"/>
</dbReference>
<evidence type="ECO:0000259" key="6">
    <source>
        <dbReference type="PROSITE" id="PS51339"/>
    </source>
</evidence>
<evidence type="ECO:0000259" key="4">
    <source>
        <dbReference type="PROSITE" id="PS50003"/>
    </source>
</evidence>
<dbReference type="RefSeq" id="XP_008571984.1">
    <property type="nucleotide sequence ID" value="XM_008573762.1"/>
</dbReference>
<keyword evidence="7" id="KW-1185">Reference proteome</keyword>
<dbReference type="GeneID" id="103591325"/>
<feature type="region of interest" description="Disordered" evidence="3">
    <location>
        <begin position="1448"/>
        <end position="1477"/>
    </location>
</feature>
<dbReference type="PANTHER" id="PTHR10807">
    <property type="entry name" value="MYOTUBULARIN-RELATED"/>
    <property type="match status" value="1"/>
</dbReference>
<dbReference type="Pfam" id="PF00169">
    <property type="entry name" value="PH"/>
    <property type="match status" value="1"/>
</dbReference>
<dbReference type="SMART" id="SM00799">
    <property type="entry name" value="DENN"/>
    <property type="match status" value="1"/>
</dbReference>
<dbReference type="InterPro" id="IPR011993">
    <property type="entry name" value="PH-like_dom_sf"/>
</dbReference>
<dbReference type="InterPro" id="IPR037516">
    <property type="entry name" value="Tripartite_DENN"/>
</dbReference>
<dbReference type="InterPro" id="IPR001849">
    <property type="entry name" value="PH_domain"/>
</dbReference>
<evidence type="ECO:0000256" key="2">
    <source>
        <dbReference type="ARBA" id="ARBA00022658"/>
    </source>
</evidence>
<dbReference type="PROSITE" id="PS51339">
    <property type="entry name" value="PPASE_MYOTUBULARIN"/>
    <property type="match status" value="1"/>
</dbReference>
<dbReference type="Gene3D" id="3.40.50.11500">
    <property type="match status" value="1"/>
</dbReference>
<evidence type="ECO:0000259" key="5">
    <source>
        <dbReference type="PROSITE" id="PS50211"/>
    </source>
</evidence>
<name>A0ABM0QUE3_GALVR</name>
<evidence type="ECO:0000256" key="3">
    <source>
        <dbReference type="SAM" id="MobiDB-lite"/>
    </source>
</evidence>
<feature type="region of interest" description="Disordered" evidence="3">
    <location>
        <begin position="1566"/>
        <end position="1592"/>
    </location>
</feature>
<dbReference type="SMART" id="SM00568">
    <property type="entry name" value="GRAM"/>
    <property type="match status" value="1"/>
</dbReference>
<accession>A0ABM0QUE3</accession>
<feature type="compositionally biased region" description="Acidic residues" evidence="3">
    <location>
        <begin position="985"/>
        <end position="998"/>
    </location>
</feature>
<dbReference type="InterPro" id="IPR029021">
    <property type="entry name" value="Prot-tyrosine_phosphatase-like"/>
</dbReference>
<gene>
    <name evidence="8" type="primary">SBF1</name>
</gene>
<dbReference type="SUPFAM" id="SSF50729">
    <property type="entry name" value="PH domain-like"/>
    <property type="match status" value="2"/>
</dbReference>
<dbReference type="SUPFAM" id="SSF52799">
    <property type="entry name" value="(Phosphotyrosine protein) phosphatases II"/>
    <property type="match status" value="1"/>
</dbReference>
<organism evidence="7 8">
    <name type="scientific">Galeopterus variegatus</name>
    <name type="common">Malayan flying lemur</name>
    <name type="synonym">Cynocephalus variegatus</name>
    <dbReference type="NCBI Taxonomy" id="482537"/>
    <lineage>
        <taxon>Eukaryota</taxon>
        <taxon>Metazoa</taxon>
        <taxon>Chordata</taxon>
        <taxon>Craniata</taxon>
        <taxon>Vertebrata</taxon>
        <taxon>Euteleostomi</taxon>
        <taxon>Mammalia</taxon>
        <taxon>Eutheria</taxon>
        <taxon>Euarchontoglires</taxon>
        <taxon>Dermoptera</taxon>
        <taxon>Cynocephalidae</taxon>
        <taxon>Galeopterus</taxon>
    </lineage>
</organism>
<protein>
    <submittedName>
        <fullName evidence="8">Myotubularin-related protein 5</fullName>
    </submittedName>
</protein>
<feature type="domain" description="Myotubularin phosphatase" evidence="6">
    <location>
        <begin position="1018"/>
        <end position="1439"/>
    </location>
</feature>
<evidence type="ECO:0000256" key="1">
    <source>
        <dbReference type="ARBA" id="ARBA00007471"/>
    </source>
</evidence>
<dbReference type="PROSITE" id="PS50003">
    <property type="entry name" value="PH_DOMAIN"/>
    <property type="match status" value="1"/>
</dbReference>
<dbReference type="CDD" id="cd13340">
    <property type="entry name" value="PH-GRAM_MTMR5"/>
    <property type="match status" value="1"/>
</dbReference>
<dbReference type="Proteomes" id="UP000694923">
    <property type="component" value="Unplaced"/>
</dbReference>
<dbReference type="InterPro" id="IPR001194">
    <property type="entry name" value="cDENN_dom"/>
</dbReference>
<proteinExistence type="inferred from homology"/>
<dbReference type="SMART" id="SM00801">
    <property type="entry name" value="dDENN"/>
    <property type="match status" value="1"/>
</dbReference>
<reference evidence="8" key="1">
    <citation type="submission" date="2025-08" db="UniProtKB">
        <authorList>
            <consortium name="RefSeq"/>
        </authorList>
    </citation>
    <scope>IDENTIFICATION</scope>
</reference>
<comment type="similarity">
    <text evidence="1">Belongs to the protein-tyrosine phosphatase family. Non-receptor class myotubularin subfamily.</text>
</comment>
<sequence length="1710" mass="191410">MREAGGSSHPQHRPHLPSCLLRRHWCWCRDWTTQRCSGLGLIYTIHVEGLNVCLENVIGNLLTCTVPLAGGSQLDSVEEGARTISLGAGDRQVIQTPLVDSLPVSRCSVALLFRQLGITNVLSLFCAALTEHKVLFLSRSYQRLADACRGLLALLFPLRYSFTYVPILPAQLLEVLSTPTPFIIGVNAAFQAETQELLDVIIADLDGGTVTVPECVHIPPLPEPLQSQTHSVLSMVLDPELEMADLAFPPPTTSISSLKMQDKELRAVFLRLFAQLLQGYRWCLNIVRIHPEPVIRFHKAAFLGQRGLVEDDFLMKVLEGMAFAGFVSERGVPYRPTDLFDELVAHEVARMRADENHPQRVLRHVQELAEQLYKNENPYPAVAMHKVQKPGEASHLRRVSRPFPRLDEGTVQWIVDQAAAKTQGAPPAVKAERRTTVPAGPPMTAILERGSGLHANSARRLEVVRNCISYVFEGKMLEAKKLLPAVLRALKGRAARRCLTQELHLHVQQNRAVLDHQQFDFIIRMMNCCLQDCTSLDEHGIAAALLPLVTAFCRKLSPGVTQFAYSCVQEHVVWSTPQFWEAMFYGDVQTHIRALYLEPTEDRAPSQEVGETLSQEDERSALDVASEQRRLWPTLSREKQQELVQKEESTVFSQAIHYANRMSYLLLPLDSSKSRLLRERAGLGDLESASNSLVTNSMAGSMAESYDTESGFEDAETCDVAGAVVRFINRFVDKVCTESGVTSDHLKGLHVMVPDIVQMHIETLEAVHRESKRLPPIQKPKLLRPRLLPGEECVMDGLRVYLLPDGREEGAGGTVGGPALLPAEGAVFLTTYRVIFTGMPTDPLVGEQVVARSFPVAALTKEKRISVQSPVDQLLQDGLQLRSCTFQLLKMAFDEEVGSDSAELFRKQLHKLRYPPDVRGTFAFTLGSAHISGQQPRATKDKGSSLRTLSRNLVKNAKKTIGRQYITRKKYNPPSWEHRGQPPTEDQEDEISVSEELEPSTLTPSSALKPSDRMTMSSLVERACCRDYQRLGLGTLSSSLSRAKSEPFRISPVNRMYAICRRYREWHLQAAPQAGHTLGLGPGLSFLSAVPPVPSPRARVTTLSNPMAASASRRTVPRGKWGSVRASGRSSGLGADVGSRLAGRDMLGPPQANGAPPDQGFLRPQRAALYIIGDKAQLKGVRPDPLQQWELVPIEVFEARQVKASFKKLLKACVPGCPAAEPSPASFLRLLEDSEWLIQIHKLLQVSVLVVELLDSGSSVLVSLEDGWDITTQVVSLVQLLSDPFYRTLEGFRLLVEKEWLSFGHRFSHRGAHTLAGQSSGFTPVFLQFLDCVHQVHLQFPMEFEFSQFYLKFLGYHHVSRRFRTFLLDSDYERIELGLLYDEKGEHRAQLPCRSVWEYVDRLSKRTPVFYNYVYAPEDTEVLRPYSNVSNLKVWDFYTEETLAEGPPYDWELAQGPPEPPEEERPDGGAPQSRRRVVWPCYDSRPRAQPDAISRLLEELQRLETELGRPPERWKDTWDRVKAAQRLENRPDGRGTPSSLLVSSVPHHRRSLGVYLQEGPVGSTLSLSLDSDQSSGSTASGSRQAARRSTSTLYSQFQTAESENRSYEGTLYKKGAFMKPWKARWFVLDKTKHQLRYYDHRVDTECKGVIDLAEVEAVAPGTPTMGAPKTVDEKAFFDVKTTRRVYNFCAQDVPSAQQWVDRIQSCLSDA</sequence>
<dbReference type="InterPro" id="IPR004182">
    <property type="entry name" value="GRAM"/>
</dbReference>
<dbReference type="CDD" id="cd01235">
    <property type="entry name" value="PH_Sbf1_hMTMR5"/>
    <property type="match status" value="1"/>
</dbReference>
<dbReference type="InterPro" id="IPR022096">
    <property type="entry name" value="SBF1/SBF2"/>
</dbReference>
<feature type="compositionally biased region" description="Low complexity" evidence="3">
    <location>
        <begin position="1566"/>
        <end position="1591"/>
    </location>
</feature>